<feature type="transmembrane region" description="Helical" evidence="5">
    <location>
        <begin position="437"/>
        <end position="462"/>
    </location>
</feature>
<dbReference type="GO" id="GO:0000324">
    <property type="term" value="C:fungal-type vacuole"/>
    <property type="evidence" value="ECO:0007669"/>
    <property type="project" value="TreeGrafter"/>
</dbReference>
<feature type="transmembrane region" description="Helical" evidence="5">
    <location>
        <begin position="408"/>
        <end position="431"/>
    </location>
</feature>
<feature type="transmembrane region" description="Helical" evidence="5">
    <location>
        <begin position="122"/>
        <end position="140"/>
    </location>
</feature>
<protein>
    <recommendedName>
        <fullName evidence="6">Major facilitator superfamily (MFS) profile domain-containing protein</fullName>
    </recommendedName>
</protein>
<feature type="transmembrane region" description="Helical" evidence="5">
    <location>
        <begin position="92"/>
        <end position="110"/>
    </location>
</feature>
<dbReference type="GO" id="GO:0022857">
    <property type="term" value="F:transmembrane transporter activity"/>
    <property type="evidence" value="ECO:0007669"/>
    <property type="project" value="InterPro"/>
</dbReference>
<dbReference type="GO" id="GO:0005886">
    <property type="term" value="C:plasma membrane"/>
    <property type="evidence" value="ECO:0007669"/>
    <property type="project" value="TreeGrafter"/>
</dbReference>
<feature type="transmembrane region" description="Helical" evidence="5">
    <location>
        <begin position="366"/>
        <end position="387"/>
    </location>
</feature>
<dbReference type="GeneID" id="66116060"/>
<dbReference type="PROSITE" id="PS50850">
    <property type="entry name" value="MFS"/>
    <property type="match status" value="1"/>
</dbReference>
<dbReference type="Pfam" id="PF07690">
    <property type="entry name" value="MFS_1"/>
    <property type="match status" value="1"/>
</dbReference>
<evidence type="ECO:0000256" key="2">
    <source>
        <dbReference type="ARBA" id="ARBA00022692"/>
    </source>
</evidence>
<dbReference type="AlphaFoldDB" id="A0A9P7V5Z2"/>
<dbReference type="InterPro" id="IPR036259">
    <property type="entry name" value="MFS_trans_sf"/>
</dbReference>
<keyword evidence="4 5" id="KW-0472">Membrane</keyword>
<comment type="subcellular location">
    <subcellularLocation>
        <location evidence="1">Membrane</location>
        <topology evidence="1">Multi-pass membrane protein</topology>
    </subcellularLocation>
</comment>
<sequence length="549" mass="61220">MTEADIVPGTVHLVDIEGFLHVKKETGSKHNIILVPQPTSNPNDPLRWSKTKKNLQFLLVWFWAFMLAVSVAFFGSLYGVWISEEGYTIVKLNNMVGLLYAFLGIGVITLQPTAMKLGRRFVYLICSVISLVALAVGGSAKSIAYLYAYGILSGYSAAPVDSLVEISVTDTFFKHETATYLGYVLLALYAGSFLGPTAAGFIVEKHSWRWTYWTQIIIIGVTFIVQIFCMRETLFSRLRYTKNDNLEDNILSQIQSHVSGALPEESEKQYSAETDNVSLSQDIENMGEVDPTIAPRTYMEKLKPYEITYNDERSWLVIFLRPFVCYFPGIIYGALVYGAQIAWLSLLTTTQATLFGAPPYNFAPDMVGTTGVAAFIGATFGMLYGGKFSDYLIIRLSERNKGVFEPEFRLWAMIIPTLINAAGILAYGLGINNGVHWAIPVIIGKGFLGFSMSATGSITLTYAIDCYPKMASDAFVLMLFIRNCIGCGFTFGFEHWLIACGLSQLTWLLFMISIIINGSFIFFLKWGKDFRRMTAKRYLRLAKTGGSTH</sequence>
<name>A0A9P7V5Z2_9ASCO</name>
<dbReference type="PANTHER" id="PTHR23502:SF34">
    <property type="entry name" value="PROTEIN HOL1"/>
    <property type="match status" value="1"/>
</dbReference>
<dbReference type="OrthoDB" id="5215911at2759"/>
<proteinExistence type="predicted"/>
<dbReference type="SUPFAM" id="SSF103473">
    <property type="entry name" value="MFS general substrate transporter"/>
    <property type="match status" value="1"/>
</dbReference>
<evidence type="ECO:0000256" key="1">
    <source>
        <dbReference type="ARBA" id="ARBA00004141"/>
    </source>
</evidence>
<feature type="domain" description="Major facilitator superfamily (MFS) profile" evidence="6">
    <location>
        <begin position="56"/>
        <end position="529"/>
    </location>
</feature>
<dbReference type="Gene3D" id="1.20.1250.20">
    <property type="entry name" value="MFS general substrate transporter like domains"/>
    <property type="match status" value="1"/>
</dbReference>
<evidence type="ECO:0000256" key="5">
    <source>
        <dbReference type="SAM" id="Phobius"/>
    </source>
</evidence>
<feature type="transmembrane region" description="Helical" evidence="5">
    <location>
        <begin position="474"/>
        <end position="493"/>
    </location>
</feature>
<dbReference type="InterPro" id="IPR020846">
    <property type="entry name" value="MFS_dom"/>
</dbReference>
<feature type="transmembrane region" description="Helical" evidence="5">
    <location>
        <begin position="505"/>
        <end position="527"/>
    </location>
</feature>
<feature type="transmembrane region" description="Helical" evidence="5">
    <location>
        <begin position="209"/>
        <end position="229"/>
    </location>
</feature>
<organism evidence="7 8">
    <name type="scientific">Scheffersomyces spartinae</name>
    <dbReference type="NCBI Taxonomy" id="45513"/>
    <lineage>
        <taxon>Eukaryota</taxon>
        <taxon>Fungi</taxon>
        <taxon>Dikarya</taxon>
        <taxon>Ascomycota</taxon>
        <taxon>Saccharomycotina</taxon>
        <taxon>Pichiomycetes</taxon>
        <taxon>Debaryomycetaceae</taxon>
        <taxon>Scheffersomyces</taxon>
    </lineage>
</organism>
<feature type="transmembrane region" description="Helical" evidence="5">
    <location>
        <begin position="57"/>
        <end position="80"/>
    </location>
</feature>
<comment type="caution">
    <text evidence="7">The sequence shown here is derived from an EMBL/GenBank/DDBJ whole genome shotgun (WGS) entry which is preliminary data.</text>
</comment>
<dbReference type="InterPro" id="IPR011701">
    <property type="entry name" value="MFS"/>
</dbReference>
<dbReference type="Proteomes" id="UP000790833">
    <property type="component" value="Unassembled WGS sequence"/>
</dbReference>
<dbReference type="EMBL" id="JAHMUF010000022">
    <property type="protein sequence ID" value="KAG7191897.1"/>
    <property type="molecule type" value="Genomic_DNA"/>
</dbReference>
<evidence type="ECO:0000313" key="8">
    <source>
        <dbReference type="Proteomes" id="UP000790833"/>
    </source>
</evidence>
<keyword evidence="2 5" id="KW-0812">Transmembrane</keyword>
<gene>
    <name evidence="7" type="ORF">KQ657_002686</name>
</gene>
<evidence type="ECO:0000256" key="4">
    <source>
        <dbReference type="ARBA" id="ARBA00023136"/>
    </source>
</evidence>
<keyword evidence="3 5" id="KW-1133">Transmembrane helix</keyword>
<feature type="transmembrane region" description="Helical" evidence="5">
    <location>
        <begin position="323"/>
        <end position="346"/>
    </location>
</feature>
<evidence type="ECO:0000313" key="7">
    <source>
        <dbReference type="EMBL" id="KAG7191897.1"/>
    </source>
</evidence>
<dbReference type="RefSeq" id="XP_043047449.1">
    <property type="nucleotide sequence ID" value="XM_043193440.1"/>
</dbReference>
<keyword evidence="8" id="KW-1185">Reference proteome</keyword>
<evidence type="ECO:0000259" key="6">
    <source>
        <dbReference type="PROSITE" id="PS50850"/>
    </source>
</evidence>
<dbReference type="PANTHER" id="PTHR23502">
    <property type="entry name" value="MAJOR FACILITATOR SUPERFAMILY"/>
    <property type="match status" value="1"/>
</dbReference>
<evidence type="ECO:0000256" key="3">
    <source>
        <dbReference type="ARBA" id="ARBA00022989"/>
    </source>
</evidence>
<accession>A0A9P7V5Z2</accession>
<reference evidence="7" key="1">
    <citation type="submission" date="2021-03" db="EMBL/GenBank/DDBJ databases">
        <authorList>
            <person name="Palmer J.M."/>
        </authorList>
    </citation>
    <scope>NUCLEOTIDE SEQUENCE</scope>
    <source>
        <strain evidence="7">ARV_011</strain>
    </source>
</reference>
<feature type="transmembrane region" description="Helical" evidence="5">
    <location>
        <begin position="180"/>
        <end position="203"/>
    </location>
</feature>